<dbReference type="Proteomes" id="UP000183832">
    <property type="component" value="Unassembled WGS sequence"/>
</dbReference>
<accession>A0A1J1J2L1</accession>
<name>A0A1J1J2L1_9DIPT</name>
<evidence type="ECO:0000313" key="3">
    <source>
        <dbReference type="Proteomes" id="UP000183832"/>
    </source>
</evidence>
<dbReference type="AlphaFoldDB" id="A0A1J1J2L1"/>
<dbReference type="EMBL" id="CVRI01000066">
    <property type="protein sequence ID" value="CRL06202.1"/>
    <property type="molecule type" value="Genomic_DNA"/>
</dbReference>
<feature type="chain" id="PRO_5009619187" evidence="1">
    <location>
        <begin position="18"/>
        <end position="74"/>
    </location>
</feature>
<keyword evidence="1" id="KW-0732">Signal</keyword>
<organism evidence="2 3">
    <name type="scientific">Clunio marinus</name>
    <dbReference type="NCBI Taxonomy" id="568069"/>
    <lineage>
        <taxon>Eukaryota</taxon>
        <taxon>Metazoa</taxon>
        <taxon>Ecdysozoa</taxon>
        <taxon>Arthropoda</taxon>
        <taxon>Hexapoda</taxon>
        <taxon>Insecta</taxon>
        <taxon>Pterygota</taxon>
        <taxon>Neoptera</taxon>
        <taxon>Endopterygota</taxon>
        <taxon>Diptera</taxon>
        <taxon>Nematocera</taxon>
        <taxon>Chironomoidea</taxon>
        <taxon>Chironomidae</taxon>
        <taxon>Clunio</taxon>
    </lineage>
</organism>
<feature type="signal peptide" evidence="1">
    <location>
        <begin position="1"/>
        <end position="17"/>
    </location>
</feature>
<evidence type="ECO:0000256" key="1">
    <source>
        <dbReference type="SAM" id="SignalP"/>
    </source>
</evidence>
<reference evidence="2 3" key="1">
    <citation type="submission" date="2015-04" db="EMBL/GenBank/DDBJ databases">
        <authorList>
            <person name="Syromyatnikov M.Y."/>
            <person name="Popov V.N."/>
        </authorList>
    </citation>
    <scope>NUCLEOTIDE SEQUENCE [LARGE SCALE GENOMIC DNA]</scope>
</reference>
<evidence type="ECO:0000313" key="2">
    <source>
        <dbReference type="EMBL" id="CRL06202.1"/>
    </source>
</evidence>
<keyword evidence="3" id="KW-1185">Reference proteome</keyword>
<sequence length="74" mass="8693">MIHLALHFAIFLNDVDSDQMLNTPKKQFYKLLNGTNNNTEDLLLQVDNGNQFEFESFIFEYITLLNYSIDDSKE</sequence>
<proteinExistence type="predicted"/>
<gene>
    <name evidence="2" type="ORF">CLUMA_CG019367</name>
</gene>
<protein>
    <submittedName>
        <fullName evidence="2">CLUMA_CG019367, isoform A</fullName>
    </submittedName>
</protein>